<dbReference type="Gene3D" id="3.40.1010.10">
    <property type="entry name" value="Cobalt-precorrin-4 Transmethylase, Domain 1"/>
    <property type="match status" value="1"/>
</dbReference>
<dbReference type="InterPro" id="IPR000878">
    <property type="entry name" value="4pyrrol_Mease"/>
</dbReference>
<accession>A0ABV3UUV2</accession>
<dbReference type="SUPFAM" id="SSF53790">
    <property type="entry name" value="Tetrapyrrole methylase"/>
    <property type="match status" value="1"/>
</dbReference>
<evidence type="ECO:0000256" key="2">
    <source>
        <dbReference type="ARBA" id="ARBA00022573"/>
    </source>
</evidence>
<dbReference type="InterPro" id="IPR050714">
    <property type="entry name" value="Cobalamin_biosynth_MTase"/>
</dbReference>
<dbReference type="InterPro" id="IPR014008">
    <property type="entry name" value="Cbl_synth_MTase_CbiT"/>
</dbReference>
<evidence type="ECO:0000256" key="5">
    <source>
        <dbReference type="ARBA" id="ARBA00022691"/>
    </source>
</evidence>
<gene>
    <name evidence="7" type="primary">cbiE</name>
    <name evidence="7" type="ORF">VVR64_06910</name>
</gene>
<dbReference type="SUPFAM" id="SSF53335">
    <property type="entry name" value="S-adenosyl-L-methionine-dependent methyltransferases"/>
    <property type="match status" value="1"/>
</dbReference>
<keyword evidence="4" id="KW-0808">Transferase</keyword>
<dbReference type="NCBIfam" id="TIGR02467">
    <property type="entry name" value="CbiE"/>
    <property type="match status" value="1"/>
</dbReference>
<dbReference type="InterPro" id="IPR014777">
    <property type="entry name" value="4pyrrole_Mease_sub1"/>
</dbReference>
<evidence type="ECO:0000259" key="6">
    <source>
        <dbReference type="Pfam" id="PF00590"/>
    </source>
</evidence>
<dbReference type="InterPro" id="IPR035996">
    <property type="entry name" value="4pyrrol_Methylase_sf"/>
</dbReference>
<proteinExistence type="predicted"/>
<evidence type="ECO:0000256" key="4">
    <source>
        <dbReference type="ARBA" id="ARBA00022679"/>
    </source>
</evidence>
<protein>
    <submittedName>
        <fullName evidence="7">Precorrin-6y C5,15-methyltransferase (Decarboxylating) subunit CbiE</fullName>
    </submittedName>
</protein>
<reference evidence="7 8" key="1">
    <citation type="journal article" date="2024" name="Fungal Genet. Biol.">
        <title>The porcine skin microbiome exhibits broad fungal antagonism.</title>
        <authorList>
            <person name="De La Cruz K.F."/>
            <person name="Townsend E.C."/>
            <person name="Alex Cheong J.Z."/>
            <person name="Salamzade R."/>
            <person name="Liu A."/>
            <person name="Sandstrom S."/>
            <person name="Davila E."/>
            <person name="Huang L."/>
            <person name="Xu K.H."/>
            <person name="Wu S.Y."/>
            <person name="Meudt J.J."/>
            <person name="Shanmuganayagam D."/>
            <person name="Gibson A.L.F."/>
            <person name="Kalan L.R."/>
        </authorList>
    </citation>
    <scope>NUCLEOTIDE SEQUENCE [LARGE SCALE GENOMIC DNA]</scope>
    <source>
        <strain evidence="7 8">LK2569</strain>
    </source>
</reference>
<dbReference type="RefSeq" id="WP_368522469.1">
    <property type="nucleotide sequence ID" value="NZ_JAYWMA010000006.1"/>
</dbReference>
<evidence type="ECO:0000256" key="1">
    <source>
        <dbReference type="ARBA" id="ARBA00004953"/>
    </source>
</evidence>
<dbReference type="CDD" id="cd02440">
    <property type="entry name" value="AdoMet_MTases"/>
    <property type="match status" value="1"/>
</dbReference>
<keyword evidence="2" id="KW-0169">Cobalamin biosynthesis</keyword>
<keyword evidence="5" id="KW-0949">S-adenosyl-L-methionine</keyword>
<dbReference type="PIRSF" id="PIRSF036428">
    <property type="entry name" value="CobL"/>
    <property type="match status" value="1"/>
</dbReference>
<organism evidence="7 8">
    <name type="scientific">Corynebacterium xerosis</name>
    <dbReference type="NCBI Taxonomy" id="1725"/>
    <lineage>
        <taxon>Bacteria</taxon>
        <taxon>Bacillati</taxon>
        <taxon>Actinomycetota</taxon>
        <taxon>Actinomycetes</taxon>
        <taxon>Mycobacteriales</taxon>
        <taxon>Corynebacteriaceae</taxon>
        <taxon>Corynebacterium</taxon>
    </lineage>
</organism>
<comment type="caution">
    <text evidence="7">The sequence shown here is derived from an EMBL/GenBank/DDBJ whole genome shotgun (WGS) entry which is preliminary data.</text>
</comment>
<dbReference type="InterPro" id="IPR029063">
    <property type="entry name" value="SAM-dependent_MTases_sf"/>
</dbReference>
<dbReference type="Gene3D" id="3.40.50.150">
    <property type="entry name" value="Vaccinia Virus protein VP39"/>
    <property type="match status" value="1"/>
</dbReference>
<dbReference type="Pfam" id="PF00590">
    <property type="entry name" value="TP_methylase"/>
    <property type="match status" value="1"/>
</dbReference>
<dbReference type="PANTHER" id="PTHR43182:SF1">
    <property type="entry name" value="COBALT-PRECORRIN-7 C(5)-METHYLTRANSFERASE"/>
    <property type="match status" value="1"/>
</dbReference>
<dbReference type="InterPro" id="IPR006365">
    <property type="entry name" value="Cbl_synth_CobL"/>
</dbReference>
<dbReference type="CDD" id="cd11644">
    <property type="entry name" value="Precorrin-6Y-MT"/>
    <property type="match status" value="1"/>
</dbReference>
<dbReference type="InterPro" id="IPR012818">
    <property type="entry name" value="CbiE"/>
</dbReference>
<feature type="domain" description="Tetrapyrrole methylase" evidence="6">
    <location>
        <begin position="6"/>
        <end position="180"/>
    </location>
</feature>
<evidence type="ECO:0000313" key="7">
    <source>
        <dbReference type="EMBL" id="MEX3528794.1"/>
    </source>
</evidence>
<dbReference type="Proteomes" id="UP001558353">
    <property type="component" value="Unassembled WGS sequence"/>
</dbReference>
<keyword evidence="8" id="KW-1185">Reference proteome</keyword>
<comment type="pathway">
    <text evidence="1">Cofactor biosynthesis; adenosylcobalamin biosynthesis.</text>
</comment>
<dbReference type="NCBIfam" id="TIGR02469">
    <property type="entry name" value="CbiT"/>
    <property type="match status" value="1"/>
</dbReference>
<name>A0ABV3UUV2_9CORY</name>
<evidence type="ECO:0000256" key="3">
    <source>
        <dbReference type="ARBA" id="ARBA00022603"/>
    </source>
</evidence>
<keyword evidence="3" id="KW-0489">Methyltransferase</keyword>
<dbReference type="PANTHER" id="PTHR43182">
    <property type="entry name" value="COBALT-PRECORRIN-6B C(15)-METHYLTRANSFERASE (DECARBOXYLATING)"/>
    <property type="match status" value="1"/>
</dbReference>
<evidence type="ECO:0000313" key="8">
    <source>
        <dbReference type="Proteomes" id="UP001558353"/>
    </source>
</evidence>
<dbReference type="EMBL" id="JAYWMA010000006">
    <property type="protein sequence ID" value="MEX3528794.1"/>
    <property type="molecule type" value="Genomic_DNA"/>
</dbReference>
<sequence length="424" mass="43243">MTRARLRVVGIGCDGLDGLTARALRILAGSRRIIGAPRQLGLLDVGDAAGAIAAERVEWPEGYWRRWAEVLADLEPDTDVVLASGDPMFHGIGTTLVRELGADAIEVHPAPSSASLACARLGWALDATPVVSLVTGPAGAAGAGAVVPVADAGRPFLVLCRDAGSVALVAAALADRPNTVLTALTNVGGGDAGPYPETIARGTVAKPPVPAGNLTILAVEPAGAPRGWLPDTAFDTDGQLTKSPIRELTVAALGPRPGALLWDVGGGTGSIAIEWARHGGRAICVERDADRAARIEGNVAALSGGVRAVHGSAPEALALLDDARASAPDAIFIGGGLTADGMIEACWESLAPGGRLVANTVTLESEAVLWDARSRFGGEVHRIGVERAGKVGAFTAWRPALPVVQWIVDKQVAQGAAAEGEQGQ</sequence>